<comment type="caution">
    <text evidence="1">The sequence shown here is derived from an EMBL/GenBank/DDBJ whole genome shotgun (WGS) entry which is preliminary data.</text>
</comment>
<name>A0AA39Q1M5_9AGAR</name>
<dbReference type="AlphaFoldDB" id="A0AA39Q1M5"/>
<evidence type="ECO:0000313" key="1">
    <source>
        <dbReference type="EMBL" id="KAK0493716.1"/>
    </source>
</evidence>
<feature type="non-terminal residue" evidence="1">
    <location>
        <position position="1"/>
    </location>
</feature>
<evidence type="ECO:0000313" key="2">
    <source>
        <dbReference type="Proteomes" id="UP001175228"/>
    </source>
</evidence>
<protein>
    <submittedName>
        <fullName evidence="1">Uncharacterized protein</fullName>
    </submittedName>
</protein>
<accession>A0AA39Q1M5</accession>
<feature type="non-terminal residue" evidence="1">
    <location>
        <position position="150"/>
    </location>
</feature>
<keyword evidence="2" id="KW-1185">Reference proteome</keyword>
<reference evidence="1" key="1">
    <citation type="submission" date="2023-06" db="EMBL/GenBank/DDBJ databases">
        <authorList>
            <consortium name="Lawrence Berkeley National Laboratory"/>
            <person name="Ahrendt S."/>
            <person name="Sahu N."/>
            <person name="Indic B."/>
            <person name="Wong-Bajracharya J."/>
            <person name="Merenyi Z."/>
            <person name="Ke H.-M."/>
            <person name="Monk M."/>
            <person name="Kocsube S."/>
            <person name="Drula E."/>
            <person name="Lipzen A."/>
            <person name="Balint B."/>
            <person name="Henrissat B."/>
            <person name="Andreopoulos B."/>
            <person name="Martin F.M."/>
            <person name="Harder C.B."/>
            <person name="Rigling D."/>
            <person name="Ford K.L."/>
            <person name="Foster G.D."/>
            <person name="Pangilinan J."/>
            <person name="Papanicolaou A."/>
            <person name="Barry K."/>
            <person name="LaButti K."/>
            <person name="Viragh M."/>
            <person name="Koriabine M."/>
            <person name="Yan M."/>
            <person name="Riley R."/>
            <person name="Champramary S."/>
            <person name="Plett K.L."/>
            <person name="Tsai I.J."/>
            <person name="Slot J."/>
            <person name="Sipos G."/>
            <person name="Plett J."/>
            <person name="Nagy L.G."/>
            <person name="Grigoriev I.V."/>
        </authorList>
    </citation>
    <scope>NUCLEOTIDE SEQUENCE</scope>
    <source>
        <strain evidence="1">HWK02</strain>
    </source>
</reference>
<proteinExistence type="predicted"/>
<gene>
    <name evidence="1" type="ORF">EDD18DRAFT_1019868</name>
</gene>
<dbReference type="EMBL" id="JAUEPU010000023">
    <property type="protein sequence ID" value="KAK0493716.1"/>
    <property type="molecule type" value="Genomic_DNA"/>
</dbReference>
<dbReference type="Proteomes" id="UP001175228">
    <property type="component" value="Unassembled WGS sequence"/>
</dbReference>
<organism evidence="1 2">
    <name type="scientific">Armillaria luteobubalina</name>
    <dbReference type="NCBI Taxonomy" id="153913"/>
    <lineage>
        <taxon>Eukaryota</taxon>
        <taxon>Fungi</taxon>
        <taxon>Dikarya</taxon>
        <taxon>Basidiomycota</taxon>
        <taxon>Agaricomycotina</taxon>
        <taxon>Agaricomycetes</taxon>
        <taxon>Agaricomycetidae</taxon>
        <taxon>Agaricales</taxon>
        <taxon>Marasmiineae</taxon>
        <taxon>Physalacriaceae</taxon>
        <taxon>Armillaria</taxon>
    </lineage>
</organism>
<sequence>LPGVADIDGYYSGDWRNAVIDTEEDLQSFFDGCVAAGPDACAFYASTSETISKKLNAIYQSLLTKPVPVISPSFYGVVDYAILETAIRSALYAPYTSFSVLAEGLVSLAAGNGSIIYAMQAMYVPSSVYDNSWEVEVTISCRDGLSIAES</sequence>